<gene>
    <name evidence="2" type="ORF">S01H1_42864</name>
</gene>
<dbReference type="InterPro" id="IPR001623">
    <property type="entry name" value="DnaJ_domain"/>
</dbReference>
<protein>
    <recommendedName>
        <fullName evidence="3">J domain-containing protein</fullName>
    </recommendedName>
</protein>
<dbReference type="AlphaFoldDB" id="X0UWA2"/>
<feature type="region of interest" description="Disordered" evidence="1">
    <location>
        <begin position="53"/>
        <end position="107"/>
    </location>
</feature>
<comment type="caution">
    <text evidence="2">The sequence shown here is derived from an EMBL/GenBank/DDBJ whole genome shotgun (WGS) entry which is preliminary data.</text>
</comment>
<name>X0UWA2_9ZZZZ</name>
<dbReference type="EMBL" id="BARS01027276">
    <property type="protein sequence ID" value="GAG10129.1"/>
    <property type="molecule type" value="Genomic_DNA"/>
</dbReference>
<organism evidence="2">
    <name type="scientific">marine sediment metagenome</name>
    <dbReference type="NCBI Taxonomy" id="412755"/>
    <lineage>
        <taxon>unclassified sequences</taxon>
        <taxon>metagenomes</taxon>
        <taxon>ecological metagenomes</taxon>
    </lineage>
</organism>
<proteinExistence type="predicted"/>
<evidence type="ECO:0008006" key="3">
    <source>
        <dbReference type="Google" id="ProtNLM"/>
    </source>
</evidence>
<dbReference type="SUPFAM" id="SSF46565">
    <property type="entry name" value="Chaperone J-domain"/>
    <property type="match status" value="1"/>
</dbReference>
<dbReference type="Gene3D" id="1.10.287.110">
    <property type="entry name" value="DnaJ domain"/>
    <property type="match status" value="1"/>
</dbReference>
<dbReference type="CDD" id="cd06257">
    <property type="entry name" value="DnaJ"/>
    <property type="match status" value="1"/>
</dbReference>
<evidence type="ECO:0000313" key="2">
    <source>
        <dbReference type="EMBL" id="GAG10129.1"/>
    </source>
</evidence>
<evidence type="ECO:0000256" key="1">
    <source>
        <dbReference type="SAM" id="MobiDB-lite"/>
    </source>
</evidence>
<accession>X0UWA2</accession>
<dbReference type="Gene3D" id="1.20.5.1700">
    <property type="match status" value="1"/>
</dbReference>
<dbReference type="InterPro" id="IPR036869">
    <property type="entry name" value="J_dom_sf"/>
</dbReference>
<reference evidence="2" key="1">
    <citation type="journal article" date="2014" name="Front. Microbiol.">
        <title>High frequency of phylogenetically diverse reductive dehalogenase-homologous genes in deep subseafloor sedimentary metagenomes.</title>
        <authorList>
            <person name="Kawai M."/>
            <person name="Futagami T."/>
            <person name="Toyoda A."/>
            <person name="Takaki Y."/>
            <person name="Nishi S."/>
            <person name="Hori S."/>
            <person name="Arai W."/>
            <person name="Tsubouchi T."/>
            <person name="Morono Y."/>
            <person name="Uchiyama I."/>
            <person name="Ito T."/>
            <person name="Fujiyama A."/>
            <person name="Inagaki F."/>
            <person name="Takami H."/>
        </authorList>
    </citation>
    <scope>NUCLEOTIDE SEQUENCE</scope>
    <source>
        <strain evidence="2">Expedition CK06-06</strain>
    </source>
</reference>
<feature type="non-terminal residue" evidence="2">
    <location>
        <position position="1"/>
    </location>
</feature>
<sequence length="242" mass="28337">RPEFALRQERIAQLEFEFSDTRADLARFENELERRLGHLQTRVRNLEDEINRVSHQAARQAQWGDRLREEDGPVDVEEQYRKSWTSSGKTPKPAPKKPPSEESLEEQKNLFRQLAKRFHPDLVTDPDEKRWREKVMAEVNQAYADRELNTLQKIMDRPERDVTPQEKTRDQIMAELGLEIRRLDRVIITLERSLQQLINSHTVQLMLEVSVASRAGRDLIGEMAADLRAEIARLELDLASYS</sequence>